<evidence type="ECO:0000256" key="1">
    <source>
        <dbReference type="SAM" id="MobiDB-lite"/>
    </source>
</evidence>
<proteinExistence type="predicted"/>
<accession>A0A7S3V4E8</accession>
<organism evidence="2">
    <name type="scientific">Chaetoceros debilis</name>
    <dbReference type="NCBI Taxonomy" id="122233"/>
    <lineage>
        <taxon>Eukaryota</taxon>
        <taxon>Sar</taxon>
        <taxon>Stramenopiles</taxon>
        <taxon>Ochrophyta</taxon>
        <taxon>Bacillariophyta</taxon>
        <taxon>Coscinodiscophyceae</taxon>
        <taxon>Chaetocerotophycidae</taxon>
        <taxon>Chaetocerotales</taxon>
        <taxon>Chaetocerotaceae</taxon>
        <taxon>Chaetoceros</taxon>
    </lineage>
</organism>
<feature type="compositionally biased region" description="Low complexity" evidence="1">
    <location>
        <begin position="78"/>
        <end position="99"/>
    </location>
</feature>
<name>A0A7S3V4E8_9STRA</name>
<dbReference type="AlphaFoldDB" id="A0A7S3V4E8"/>
<feature type="region of interest" description="Disordered" evidence="1">
    <location>
        <begin position="31"/>
        <end position="118"/>
    </location>
</feature>
<dbReference type="EMBL" id="HBIO01001562">
    <property type="protein sequence ID" value="CAE0456290.1"/>
    <property type="molecule type" value="Transcribed_RNA"/>
</dbReference>
<evidence type="ECO:0000313" key="2">
    <source>
        <dbReference type="EMBL" id="CAE0456290.1"/>
    </source>
</evidence>
<protein>
    <submittedName>
        <fullName evidence="2">Uncharacterized protein</fullName>
    </submittedName>
</protein>
<reference evidence="2" key="1">
    <citation type="submission" date="2021-01" db="EMBL/GenBank/DDBJ databases">
        <authorList>
            <person name="Corre E."/>
            <person name="Pelletier E."/>
            <person name="Niang G."/>
            <person name="Scheremetjew M."/>
            <person name="Finn R."/>
            <person name="Kale V."/>
            <person name="Holt S."/>
            <person name="Cochrane G."/>
            <person name="Meng A."/>
            <person name="Brown T."/>
            <person name="Cohen L."/>
        </authorList>
    </citation>
    <scope>NUCLEOTIDE SEQUENCE</scope>
    <source>
        <strain evidence="2">MM31A-1</strain>
    </source>
</reference>
<feature type="compositionally biased region" description="Polar residues" evidence="1">
    <location>
        <begin position="45"/>
        <end position="77"/>
    </location>
</feature>
<gene>
    <name evidence="2" type="ORF">CDEB00056_LOCUS1131</name>
</gene>
<sequence>MGKENFWDRLSTTETYASRKLKEKKITVKSAGRPLYNIEIPPEPTSTTRASEISPSLSQVSSFSATSRSIATSNSYMSTSSRKSFASSRSSRTTSSQGSVFDRLSSTGTKSSLRKHKKSELYDNVKEIRKEEGLLRKFEGNTNVLSTNLGRCTEERRRKVVSRK</sequence>